<proteinExistence type="predicted"/>
<dbReference type="HOGENOM" id="CLU_3307037_0_0_9"/>
<dbReference type="AlphaFoldDB" id="Q97K09"/>
<feature type="compositionally biased region" description="Polar residues" evidence="1">
    <location>
        <begin position="1"/>
        <end position="16"/>
    </location>
</feature>
<evidence type="ECO:0000313" key="3">
    <source>
        <dbReference type="Proteomes" id="UP000000814"/>
    </source>
</evidence>
<organism evidence="2 3">
    <name type="scientific">Clostridium acetobutylicum (strain ATCC 824 / DSM 792 / JCM 1419 / IAM 19013 / LMG 5710 / NBRC 13948 / NRRL B-527 / VKM B-1787 / 2291 / W)</name>
    <dbReference type="NCBI Taxonomy" id="272562"/>
    <lineage>
        <taxon>Bacteria</taxon>
        <taxon>Bacillati</taxon>
        <taxon>Bacillota</taxon>
        <taxon>Clostridia</taxon>
        <taxon>Eubacteriales</taxon>
        <taxon>Clostridiaceae</taxon>
        <taxon>Clostridium</taxon>
    </lineage>
</organism>
<evidence type="ECO:0000256" key="1">
    <source>
        <dbReference type="SAM" id="MobiDB-lite"/>
    </source>
</evidence>
<feature type="region of interest" description="Disordered" evidence="1">
    <location>
        <begin position="1"/>
        <end position="28"/>
    </location>
</feature>
<evidence type="ECO:0000313" key="2">
    <source>
        <dbReference type="EMBL" id="AAK79086.1"/>
    </source>
</evidence>
<dbReference type="EMBL" id="AE001437">
    <property type="protein sequence ID" value="AAK79086.1"/>
    <property type="molecule type" value="Genomic_DNA"/>
</dbReference>
<dbReference type="STRING" id="272562.CA_C1112"/>
<sequence>MQNDNISQIKSSTVEVQQDDNRCDMDTKDDEMNSVYYYL</sequence>
<reference evidence="2 3" key="1">
    <citation type="journal article" date="2001" name="J. Bacteriol.">
        <title>Genome sequence and comparative analysis of the solvent-producing bacterium Clostridium acetobutylicum.</title>
        <authorList>
            <person name="Nolling J."/>
            <person name="Breton G."/>
            <person name="Omelchenko M.V."/>
            <person name="Makarova K.S."/>
            <person name="Zeng Q."/>
            <person name="Gibson R."/>
            <person name="Lee H.M."/>
            <person name="Dubois J."/>
            <person name="Qiu D."/>
            <person name="Hitti J."/>
            <person name="Wolf Y.I."/>
            <person name="Tatusov R.L."/>
            <person name="Sabathe F."/>
            <person name="Doucette-Stamm L."/>
            <person name="Soucaille P."/>
            <person name="Daly M.J."/>
            <person name="Bennett G.N."/>
            <person name="Koonin E.V."/>
            <person name="Smith D.R."/>
        </authorList>
    </citation>
    <scope>NUCLEOTIDE SEQUENCE [LARGE SCALE GENOMIC DNA]</scope>
    <source>
        <strain evidence="3">ATCC 824 / DSM 792 / JCM 1419 / LMG 5710 / VKM B-1787</strain>
    </source>
</reference>
<protein>
    <submittedName>
        <fullName evidence="2">Uncharacterized protein</fullName>
    </submittedName>
</protein>
<name>Q97K09_CLOAB</name>
<gene>
    <name evidence="2" type="ordered locus">CA_C1112</name>
</gene>
<dbReference type="Proteomes" id="UP000000814">
    <property type="component" value="Chromosome"/>
</dbReference>
<accession>Q97K09</accession>
<dbReference type="KEGG" id="cac:CA_C1112"/>
<keyword evidence="3" id="KW-1185">Reference proteome</keyword>
<dbReference type="PIR" id="C97037">
    <property type="entry name" value="C97037"/>
</dbReference>